<sequence length="97" mass="11372">MSQLFYLIIYDLADSKAANKRRKRLHSLLCGFGKWTQYSVFECFLTKMQFVKLQHQIEDLIKPDEDSVRIYILDAGAVQKTITYGSQKPRQEEVIIL</sequence>
<dbReference type="GO" id="GO:0043571">
    <property type="term" value="P:maintenance of CRISPR repeat elements"/>
    <property type="evidence" value="ECO:0007669"/>
    <property type="project" value="UniProtKB-UniRule"/>
</dbReference>
<evidence type="ECO:0000313" key="11">
    <source>
        <dbReference type="EMBL" id="ADN17493.1"/>
    </source>
</evidence>
<evidence type="ECO:0000256" key="2">
    <source>
        <dbReference type="ARBA" id="ARBA00009959"/>
    </source>
</evidence>
<dbReference type="AlphaFoldDB" id="E0UKL3"/>
<dbReference type="Proteomes" id="UP000008206">
    <property type="component" value="Plasmid Cy782201"/>
</dbReference>
<keyword evidence="11" id="KW-0614">Plasmid</keyword>
<keyword evidence="3 9" id="KW-0540">Nuclease</keyword>
<dbReference type="GO" id="GO:0004521">
    <property type="term" value="F:RNA endonuclease activity"/>
    <property type="evidence" value="ECO:0007669"/>
    <property type="project" value="UniProtKB-UniRule"/>
</dbReference>
<dbReference type="InterPro" id="IPR021127">
    <property type="entry name" value="CRISPR_associated_Cas2"/>
</dbReference>
<keyword evidence="6 9" id="KW-0378">Hydrolase</keyword>
<accession>E0UKL3</accession>
<comment type="function">
    <text evidence="9">CRISPR (clustered regularly interspaced short palindromic repeat), is an adaptive immune system that provides protection against mobile genetic elements (viruses, transposable elements and conjugative plasmids). CRISPR clusters contain sequences complementary to antecedent mobile elements and target invading nucleic acids. CRISPR clusters are transcribed and processed into CRISPR RNA (crRNA). Functions as a ssRNA-specific endoribonuclease. Involved in the integration of spacer DNA into the CRISPR cassette.</text>
</comment>
<dbReference type="RefSeq" id="WP_013334243.1">
    <property type="nucleotide sequence ID" value="NC_014533.1"/>
</dbReference>
<keyword evidence="8 9" id="KW-0051">Antiviral defense</keyword>
<dbReference type="GO" id="GO:0046872">
    <property type="term" value="F:metal ion binding"/>
    <property type="evidence" value="ECO:0007669"/>
    <property type="project" value="UniProtKB-UniRule"/>
</dbReference>
<comment type="subunit">
    <text evidence="9">Homodimer, forms a heterotetramer with a Cas1 homodimer.</text>
</comment>
<evidence type="ECO:0000256" key="6">
    <source>
        <dbReference type="ARBA" id="ARBA00022801"/>
    </source>
</evidence>
<keyword evidence="7 9" id="KW-0460">Magnesium</keyword>
<geneLocation type="plasmid" evidence="11 12">
    <name>Cy782201</name>
</geneLocation>
<evidence type="ECO:0000256" key="7">
    <source>
        <dbReference type="ARBA" id="ARBA00022842"/>
    </source>
</evidence>
<evidence type="ECO:0000256" key="10">
    <source>
        <dbReference type="PIRNR" id="PIRNR032582"/>
    </source>
</evidence>
<dbReference type="OrthoDB" id="9798176at2"/>
<keyword evidence="4 9" id="KW-0479">Metal-binding</keyword>
<dbReference type="PIRSF" id="PIRSF032582">
    <property type="entry name" value="Cas2"/>
    <property type="match status" value="1"/>
</dbReference>
<keyword evidence="5 9" id="KW-0255">Endonuclease</keyword>
<evidence type="ECO:0000256" key="9">
    <source>
        <dbReference type="HAMAP-Rule" id="MF_01471"/>
    </source>
</evidence>
<comment type="cofactor">
    <cofactor evidence="1 9">
        <name>Mg(2+)</name>
        <dbReference type="ChEBI" id="CHEBI:18420"/>
    </cofactor>
</comment>
<reference evidence="12" key="1">
    <citation type="journal article" date="2011" name="MBio">
        <title>Novel metabolic attributes of the genus Cyanothece, comprising a group of unicellular nitrogen-fixing Cyanobacteria.</title>
        <authorList>
            <person name="Bandyopadhyay A."/>
            <person name="Elvitigala T."/>
            <person name="Welsh E."/>
            <person name="Stockel J."/>
            <person name="Liberton M."/>
            <person name="Min H."/>
            <person name="Sherman L.A."/>
            <person name="Pakrasi H.B."/>
        </authorList>
    </citation>
    <scope>NUCLEOTIDE SEQUENCE [LARGE SCALE GENOMIC DNA]</scope>
    <source>
        <strain evidence="12">PCC 7822</strain>
        <plasmid evidence="12">Cy782201</plasmid>
    </source>
</reference>
<dbReference type="PANTHER" id="PTHR34405:SF3">
    <property type="entry name" value="CRISPR-ASSOCIATED ENDORIBONUCLEASE CAS2 3"/>
    <property type="match status" value="1"/>
</dbReference>
<dbReference type="Gene3D" id="3.30.70.240">
    <property type="match status" value="1"/>
</dbReference>
<dbReference type="CDD" id="cd09725">
    <property type="entry name" value="Cas2_I_II_III"/>
    <property type="match status" value="1"/>
</dbReference>
<evidence type="ECO:0000256" key="5">
    <source>
        <dbReference type="ARBA" id="ARBA00022759"/>
    </source>
</evidence>
<evidence type="ECO:0000256" key="4">
    <source>
        <dbReference type="ARBA" id="ARBA00022723"/>
    </source>
</evidence>
<dbReference type="HAMAP" id="MF_01471">
    <property type="entry name" value="Cas2"/>
    <property type="match status" value="1"/>
</dbReference>
<evidence type="ECO:0000256" key="3">
    <source>
        <dbReference type="ARBA" id="ARBA00022722"/>
    </source>
</evidence>
<dbReference type="PANTHER" id="PTHR34405">
    <property type="entry name" value="CRISPR-ASSOCIATED ENDORIBONUCLEASE CAS2"/>
    <property type="match status" value="1"/>
</dbReference>
<gene>
    <name evidence="9" type="primary">cas2</name>
    <name evidence="11" type="ordered locus">Cyan7822_5628</name>
</gene>
<evidence type="ECO:0000256" key="1">
    <source>
        <dbReference type="ARBA" id="ARBA00001946"/>
    </source>
</evidence>
<evidence type="ECO:0000313" key="12">
    <source>
        <dbReference type="Proteomes" id="UP000008206"/>
    </source>
</evidence>
<evidence type="ECO:0000256" key="8">
    <source>
        <dbReference type="ARBA" id="ARBA00023118"/>
    </source>
</evidence>
<name>E0UKL3_GLOV7</name>
<dbReference type="GO" id="GO:0016787">
    <property type="term" value="F:hydrolase activity"/>
    <property type="evidence" value="ECO:0007669"/>
    <property type="project" value="UniProtKB-KW"/>
</dbReference>
<dbReference type="Pfam" id="PF09827">
    <property type="entry name" value="CRISPR_Cas2"/>
    <property type="match status" value="1"/>
</dbReference>
<organism evidence="11 12">
    <name type="scientific">Gloeothece verrucosa (strain PCC 7822)</name>
    <name type="common">Cyanothece sp. (strain PCC 7822)</name>
    <dbReference type="NCBI Taxonomy" id="497965"/>
    <lineage>
        <taxon>Bacteria</taxon>
        <taxon>Bacillati</taxon>
        <taxon>Cyanobacteriota</taxon>
        <taxon>Cyanophyceae</taxon>
        <taxon>Oscillatoriophycideae</taxon>
        <taxon>Chroococcales</taxon>
        <taxon>Aphanothecaceae</taxon>
        <taxon>Gloeothece</taxon>
        <taxon>Gloeothece verrucosa</taxon>
    </lineage>
</organism>
<dbReference type="HOGENOM" id="CLU_161124_3_3_3"/>
<dbReference type="SUPFAM" id="SSF143430">
    <property type="entry name" value="TTP0101/SSO1404-like"/>
    <property type="match status" value="1"/>
</dbReference>
<keyword evidence="12" id="KW-1185">Reference proteome</keyword>
<feature type="binding site" evidence="9">
    <location>
        <position position="11"/>
    </location>
    <ligand>
        <name>Mg(2+)</name>
        <dbReference type="ChEBI" id="CHEBI:18420"/>
        <note>catalytic</note>
    </ligand>
</feature>
<dbReference type="NCBIfam" id="TIGR01573">
    <property type="entry name" value="cas2"/>
    <property type="match status" value="1"/>
</dbReference>
<dbReference type="KEGG" id="cyj:Cyan7822_5628"/>
<proteinExistence type="inferred from homology"/>
<protein>
    <recommendedName>
        <fullName evidence="9">CRISPR-associated endoribonuclease Cas2</fullName>
        <ecNumber evidence="9">3.1.-.-</ecNumber>
    </recommendedName>
</protein>
<dbReference type="InterPro" id="IPR019199">
    <property type="entry name" value="Virulence_VapD/CRISPR_Cas2"/>
</dbReference>
<dbReference type="EMBL" id="CP002199">
    <property type="protein sequence ID" value="ADN17493.1"/>
    <property type="molecule type" value="Genomic_DNA"/>
</dbReference>
<dbReference type="EC" id="3.1.-.-" evidence="9"/>
<comment type="similarity">
    <text evidence="2 9 10">Belongs to the CRISPR-associated endoribonuclease Cas2 protein family.</text>
</comment>
<dbReference type="GO" id="GO:0051607">
    <property type="term" value="P:defense response to virus"/>
    <property type="evidence" value="ECO:0007669"/>
    <property type="project" value="UniProtKB-UniRule"/>
</dbReference>